<proteinExistence type="predicted"/>
<sequence>MSGFTKVILWTFGVVAVLGVVGAAVIAMNFSEVKHGVQNALGQSDEEESDVPEEDPELAALADSDSDEGFKVSDDESDDGLPSERQFADDLHHMTHQKVTASQKWGHLEITDERIEEMYETAEASDYTYRDFYMRALEAWMEGDFSNAVQVHNTIWNEQNGNVGKARGLMTEEEEREYKERHFE</sequence>
<keyword evidence="3" id="KW-1185">Reference proteome</keyword>
<feature type="region of interest" description="Disordered" evidence="1">
    <location>
        <begin position="39"/>
        <end position="88"/>
    </location>
</feature>
<protein>
    <submittedName>
        <fullName evidence="2">Uncharacterized protein</fullName>
    </submittedName>
</protein>
<dbReference type="EMBL" id="FRCF01000002">
    <property type="protein sequence ID" value="SHL72214.1"/>
    <property type="molecule type" value="Genomic_DNA"/>
</dbReference>
<dbReference type="Pfam" id="PF19754">
    <property type="entry name" value="DUF6241"/>
    <property type="match status" value="1"/>
</dbReference>
<dbReference type="AlphaFoldDB" id="A0A1M7CY81"/>
<organism evidence="2 3">
    <name type="scientific">Lacicoccus alkaliphilus DSM 16010</name>
    <dbReference type="NCBI Taxonomy" id="1123231"/>
    <lineage>
        <taxon>Bacteria</taxon>
        <taxon>Bacillati</taxon>
        <taxon>Bacillota</taxon>
        <taxon>Bacilli</taxon>
        <taxon>Bacillales</taxon>
        <taxon>Salinicoccaceae</taxon>
        <taxon>Lacicoccus</taxon>
    </lineage>
</organism>
<feature type="compositionally biased region" description="Acidic residues" evidence="1">
    <location>
        <begin position="44"/>
        <end position="57"/>
    </location>
</feature>
<name>A0A1M7CY81_9BACL</name>
<dbReference type="RefSeq" id="WP_072708754.1">
    <property type="nucleotide sequence ID" value="NZ_FRCF01000002.1"/>
</dbReference>
<evidence type="ECO:0000313" key="2">
    <source>
        <dbReference type="EMBL" id="SHL72214.1"/>
    </source>
</evidence>
<gene>
    <name evidence="2" type="ORF">SAMN02745189_00928</name>
</gene>
<reference evidence="2 3" key="1">
    <citation type="submission" date="2016-11" db="EMBL/GenBank/DDBJ databases">
        <authorList>
            <person name="Jaros S."/>
            <person name="Januszkiewicz K."/>
            <person name="Wedrychowicz H."/>
        </authorList>
    </citation>
    <scope>NUCLEOTIDE SEQUENCE [LARGE SCALE GENOMIC DNA]</scope>
    <source>
        <strain evidence="2 3">DSM 16010</strain>
    </source>
</reference>
<dbReference type="STRING" id="1123231.SAMN02745189_00928"/>
<dbReference type="OrthoDB" id="1932566at2"/>
<accession>A0A1M7CY81</accession>
<dbReference type="InterPro" id="IPR046208">
    <property type="entry name" value="DUF6241"/>
</dbReference>
<evidence type="ECO:0000256" key="1">
    <source>
        <dbReference type="SAM" id="MobiDB-lite"/>
    </source>
</evidence>
<dbReference type="Proteomes" id="UP000184206">
    <property type="component" value="Unassembled WGS sequence"/>
</dbReference>
<evidence type="ECO:0000313" key="3">
    <source>
        <dbReference type="Proteomes" id="UP000184206"/>
    </source>
</evidence>